<reference evidence="2 3" key="2">
    <citation type="submission" date="2018-11" db="EMBL/GenBank/DDBJ databases">
        <title>Whole genome sequence of Streptomyces paromomycinus NBRC 15454(T).</title>
        <authorList>
            <person name="Komaki H."/>
            <person name="Tamura T."/>
        </authorList>
    </citation>
    <scope>NUCLEOTIDE SEQUENCE [LARGE SCALE GENOMIC DNA]</scope>
    <source>
        <strain evidence="2 3">NBRC 15454</strain>
    </source>
</reference>
<protein>
    <submittedName>
        <fullName evidence="2">DNA-binding response regulator</fullName>
    </submittedName>
    <submittedName>
        <fullName evidence="1">Two component transcriptional regulator, LuxR family</fullName>
    </submittedName>
</protein>
<dbReference type="Gene3D" id="3.40.50.2300">
    <property type="match status" value="1"/>
</dbReference>
<dbReference type="GO" id="GO:0003677">
    <property type="term" value="F:DNA binding"/>
    <property type="evidence" value="ECO:0007669"/>
    <property type="project" value="UniProtKB-KW"/>
</dbReference>
<evidence type="ECO:0000313" key="2">
    <source>
        <dbReference type="EMBL" id="GCD47573.1"/>
    </source>
</evidence>
<organism evidence="2 3">
    <name type="scientific">Streptomyces paromomycinus</name>
    <name type="common">Streptomyces rimosus subsp. paromomycinus</name>
    <dbReference type="NCBI Taxonomy" id="92743"/>
    <lineage>
        <taxon>Bacteria</taxon>
        <taxon>Bacillati</taxon>
        <taxon>Actinomycetota</taxon>
        <taxon>Actinomycetes</taxon>
        <taxon>Kitasatosporales</taxon>
        <taxon>Streptomycetaceae</taxon>
        <taxon>Streptomyces</taxon>
    </lineage>
</organism>
<reference evidence="1" key="1">
    <citation type="journal article" date="2018" name="Nat. Catal.">
        <title>A vitamin K-dependent carboxylase orthologue is involved in antibiotic biosynthesis.</title>
        <authorList>
            <person name="Law B.J.C."/>
            <person name="Zhuo Y."/>
            <person name="Winn M."/>
            <person name="Francis D."/>
            <person name="Zhang Y."/>
            <person name="Samborskyy M."/>
            <person name="Murphy A."/>
            <person name="Ren L."/>
            <person name="Leadlay P.F."/>
            <person name="Micklefield J."/>
        </authorList>
    </citation>
    <scope>NUCLEOTIDE SEQUENCE</scope>
    <source>
        <strain evidence="1">NRRL:2455</strain>
    </source>
</reference>
<dbReference type="AlphaFoldDB" id="A0A401WE19"/>
<keyword evidence="3" id="KW-1185">Reference proteome</keyword>
<proteinExistence type="predicted"/>
<dbReference type="Proteomes" id="UP000286746">
    <property type="component" value="Unassembled WGS sequence"/>
</dbReference>
<keyword evidence="2" id="KW-0238">DNA-binding</keyword>
<sequence length="71" mass="7361">MLTTFRADAHVLRALGVGAGGFLLKGTPAAEILHAAFRVAAGDPILSPTVTRQLIAHVGATGSHVRRHRPG</sequence>
<accession>A0A401WE19</accession>
<evidence type="ECO:0000313" key="3">
    <source>
        <dbReference type="Proteomes" id="UP000286746"/>
    </source>
</evidence>
<dbReference type="EMBL" id="MH104947">
    <property type="protein sequence ID" value="AYJ71728.1"/>
    <property type="molecule type" value="Genomic_DNA"/>
</dbReference>
<dbReference type="EMBL" id="BHZD01000001">
    <property type="protein sequence ID" value="GCD47573.1"/>
    <property type="molecule type" value="Genomic_DNA"/>
</dbReference>
<evidence type="ECO:0000313" key="1">
    <source>
        <dbReference type="EMBL" id="AYJ71728.1"/>
    </source>
</evidence>
<name>A0A401WE19_STREY</name>
<gene>
    <name evidence="2" type="ORF">GKJPGBOP_07343</name>
</gene>